<feature type="repeat" description="RCC1" evidence="7">
    <location>
        <begin position="12"/>
        <end position="65"/>
    </location>
</feature>
<dbReference type="PANTHER" id="PTHR11042:SF136">
    <property type="entry name" value="EIF-2-ALPHA KINASE GCN2"/>
    <property type="match status" value="1"/>
</dbReference>
<reference evidence="12" key="1">
    <citation type="submission" date="2020-11" db="EMBL/GenBank/DDBJ databases">
        <authorList>
            <person name="Tran Van P."/>
        </authorList>
    </citation>
    <scope>NUCLEOTIDE SEQUENCE</scope>
</reference>
<dbReference type="PROSITE" id="PS50157">
    <property type="entry name" value="ZINC_FINGER_C2H2_2"/>
    <property type="match status" value="1"/>
</dbReference>
<evidence type="ECO:0000313" key="13">
    <source>
        <dbReference type="Proteomes" id="UP000728032"/>
    </source>
</evidence>
<evidence type="ECO:0008006" key="14">
    <source>
        <dbReference type="Google" id="ProtNLM"/>
    </source>
</evidence>
<evidence type="ECO:0000256" key="2">
    <source>
        <dbReference type="ARBA" id="ARBA00022741"/>
    </source>
</evidence>
<feature type="binding site" evidence="8">
    <location>
        <position position="102"/>
    </location>
    <ligand>
        <name>ATP</name>
        <dbReference type="ChEBI" id="CHEBI:30616"/>
    </ligand>
</feature>
<evidence type="ECO:0000256" key="7">
    <source>
        <dbReference type="PROSITE-ProRule" id="PRU00235"/>
    </source>
</evidence>
<keyword evidence="9" id="KW-0723">Serine/threonine-protein kinase</keyword>
<evidence type="ECO:0000256" key="3">
    <source>
        <dbReference type="ARBA" id="ARBA00022777"/>
    </source>
</evidence>
<dbReference type="SMART" id="SM00220">
    <property type="entry name" value="S_TKc"/>
    <property type="match status" value="1"/>
</dbReference>
<dbReference type="OrthoDB" id="5864419at2759"/>
<dbReference type="GO" id="GO:0004694">
    <property type="term" value="F:eukaryotic translation initiation factor 2alpha kinase activity"/>
    <property type="evidence" value="ECO:0007669"/>
    <property type="project" value="TreeGrafter"/>
</dbReference>
<dbReference type="Gene3D" id="1.10.510.10">
    <property type="entry name" value="Transferase(Phosphotransferase) domain 1"/>
    <property type="match status" value="1"/>
</dbReference>
<dbReference type="PROSITE" id="PS00107">
    <property type="entry name" value="PROTEIN_KINASE_ATP"/>
    <property type="match status" value="1"/>
</dbReference>
<dbReference type="Proteomes" id="UP000728032">
    <property type="component" value="Unassembled WGS sequence"/>
</dbReference>
<accession>A0A7R9MCB4</accession>
<name>A0A7R9MCB4_9ACAR</name>
<dbReference type="Pfam" id="PF00069">
    <property type="entry name" value="Pkinase"/>
    <property type="match status" value="1"/>
</dbReference>
<keyword evidence="2 8" id="KW-0547">Nucleotide-binding</keyword>
<dbReference type="EMBL" id="OC927781">
    <property type="protein sequence ID" value="CAD7657413.1"/>
    <property type="molecule type" value="Genomic_DNA"/>
</dbReference>
<dbReference type="PROSITE" id="PS50011">
    <property type="entry name" value="PROTEIN_KINASE_DOM"/>
    <property type="match status" value="1"/>
</dbReference>
<sequence>MDVLDWITTSPYNHHNWGYNIWGQLGRGVTPEEDYSKPKRISYFDDKDVQQISCGFQHSLALTSSGQVYGWGRNWEGQIGLGGFGTVLRVKHKSHGQVYAVKRIQINDFDEKEVQNLVNVRSEYVVRYYHSWREPDFGYIQMELCSHSLKNILELKAQVFERQSGDPMDCIEYFISCEIFRQILEAVQYLHELDPKIIHRDLKPDNILIDTNAGNDRFVKLCDFGLATVHDKRIHYRTTQKHTADVGDLHYIAPEVSQGKKYNQKCDVYAVGLIGGKLFDINVEEIDQDNPKDYSTTHTVLNAPVLQLQTILDSMDCGIKWHKRPDCRQVLGKYKDWSVDCNIVVTDPVCVKDYQLFGHPFIAVFVSAANFSAEHRMSYTGHRFFCDYKHCTKHYSLWGALREHMSTGNHVSGQPFQC</sequence>
<keyword evidence="1" id="KW-0808">Transferase</keyword>
<keyword evidence="13" id="KW-1185">Reference proteome</keyword>
<evidence type="ECO:0000256" key="5">
    <source>
        <dbReference type="ARBA" id="ARBA00037982"/>
    </source>
</evidence>
<keyword evidence="6" id="KW-0862">Zinc</keyword>
<proteinExistence type="inferred from homology"/>
<dbReference type="PROSITE" id="PS00108">
    <property type="entry name" value="PROTEIN_KINASE_ST"/>
    <property type="match status" value="1"/>
</dbReference>
<keyword evidence="4 8" id="KW-0067">ATP-binding</keyword>
<dbReference type="PROSITE" id="PS50012">
    <property type="entry name" value="RCC1_3"/>
    <property type="match status" value="1"/>
</dbReference>
<feature type="domain" description="C2H2-type" evidence="11">
    <location>
        <begin position="384"/>
        <end position="415"/>
    </location>
</feature>
<dbReference type="SUPFAM" id="SSF56112">
    <property type="entry name" value="Protein kinase-like (PK-like)"/>
    <property type="match status" value="1"/>
</dbReference>
<protein>
    <recommendedName>
        <fullName evidence="14">Protein kinase domain-containing protein</fullName>
    </recommendedName>
</protein>
<feature type="domain" description="Protein kinase" evidence="10">
    <location>
        <begin position="73"/>
        <end position="362"/>
    </location>
</feature>
<dbReference type="InterPro" id="IPR017441">
    <property type="entry name" value="Protein_kinase_ATP_BS"/>
</dbReference>
<keyword evidence="3" id="KW-0418">Kinase</keyword>
<organism evidence="12">
    <name type="scientific">Oppiella nova</name>
    <dbReference type="NCBI Taxonomy" id="334625"/>
    <lineage>
        <taxon>Eukaryota</taxon>
        <taxon>Metazoa</taxon>
        <taxon>Ecdysozoa</taxon>
        <taxon>Arthropoda</taxon>
        <taxon>Chelicerata</taxon>
        <taxon>Arachnida</taxon>
        <taxon>Acari</taxon>
        <taxon>Acariformes</taxon>
        <taxon>Sarcoptiformes</taxon>
        <taxon>Oribatida</taxon>
        <taxon>Brachypylina</taxon>
        <taxon>Oppioidea</taxon>
        <taxon>Oppiidae</taxon>
        <taxon>Oppiella</taxon>
    </lineage>
</organism>
<evidence type="ECO:0000259" key="11">
    <source>
        <dbReference type="PROSITE" id="PS50157"/>
    </source>
</evidence>
<evidence type="ECO:0000256" key="8">
    <source>
        <dbReference type="PROSITE-ProRule" id="PRU10141"/>
    </source>
</evidence>
<dbReference type="SUPFAM" id="SSF50985">
    <property type="entry name" value="RCC1/BLIP-II"/>
    <property type="match status" value="1"/>
</dbReference>
<dbReference type="GO" id="GO:0005524">
    <property type="term" value="F:ATP binding"/>
    <property type="evidence" value="ECO:0007669"/>
    <property type="project" value="UniProtKB-UniRule"/>
</dbReference>
<dbReference type="AlphaFoldDB" id="A0A7R9MCB4"/>
<dbReference type="PROSITE" id="PS00626">
    <property type="entry name" value="RCC1_2"/>
    <property type="match status" value="1"/>
</dbReference>
<keyword evidence="6" id="KW-0863">Zinc-finger</keyword>
<evidence type="ECO:0000256" key="6">
    <source>
        <dbReference type="PROSITE-ProRule" id="PRU00042"/>
    </source>
</evidence>
<dbReference type="InterPro" id="IPR013087">
    <property type="entry name" value="Znf_C2H2_type"/>
</dbReference>
<dbReference type="InterPro" id="IPR011009">
    <property type="entry name" value="Kinase-like_dom_sf"/>
</dbReference>
<evidence type="ECO:0000256" key="1">
    <source>
        <dbReference type="ARBA" id="ARBA00022679"/>
    </source>
</evidence>
<dbReference type="InterPro" id="IPR008271">
    <property type="entry name" value="Ser/Thr_kinase_AS"/>
</dbReference>
<dbReference type="Pfam" id="PF00415">
    <property type="entry name" value="RCC1"/>
    <property type="match status" value="1"/>
</dbReference>
<evidence type="ECO:0000256" key="9">
    <source>
        <dbReference type="RuleBase" id="RU000304"/>
    </source>
</evidence>
<evidence type="ECO:0000259" key="10">
    <source>
        <dbReference type="PROSITE" id="PS50011"/>
    </source>
</evidence>
<dbReference type="InterPro" id="IPR000719">
    <property type="entry name" value="Prot_kinase_dom"/>
</dbReference>
<dbReference type="GO" id="GO:0005829">
    <property type="term" value="C:cytosol"/>
    <property type="evidence" value="ECO:0007669"/>
    <property type="project" value="TreeGrafter"/>
</dbReference>
<dbReference type="InterPro" id="IPR009091">
    <property type="entry name" value="RCC1/BLIP-II"/>
</dbReference>
<dbReference type="GO" id="GO:0008270">
    <property type="term" value="F:zinc ion binding"/>
    <property type="evidence" value="ECO:0007669"/>
    <property type="project" value="UniProtKB-KW"/>
</dbReference>
<dbReference type="GO" id="GO:0005634">
    <property type="term" value="C:nucleus"/>
    <property type="evidence" value="ECO:0007669"/>
    <property type="project" value="TreeGrafter"/>
</dbReference>
<dbReference type="InterPro" id="IPR000408">
    <property type="entry name" value="Reg_chr_condens"/>
</dbReference>
<dbReference type="Gene3D" id="2.130.10.30">
    <property type="entry name" value="Regulator of chromosome condensation 1/beta-lactamase-inhibitor protein II"/>
    <property type="match status" value="1"/>
</dbReference>
<dbReference type="InterPro" id="IPR050339">
    <property type="entry name" value="CC_SR_Kinase"/>
</dbReference>
<comment type="similarity">
    <text evidence="5">Belongs to the protein kinase superfamily. Ser/Thr protein kinase family. GCN2 subfamily.</text>
</comment>
<dbReference type="PROSITE" id="PS00028">
    <property type="entry name" value="ZINC_FINGER_C2H2_1"/>
    <property type="match status" value="1"/>
</dbReference>
<keyword evidence="6" id="KW-0479">Metal-binding</keyword>
<dbReference type="EMBL" id="CAJPVJ010012956">
    <property type="protein sequence ID" value="CAG2174599.1"/>
    <property type="molecule type" value="Genomic_DNA"/>
</dbReference>
<evidence type="ECO:0000313" key="12">
    <source>
        <dbReference type="EMBL" id="CAD7657413.1"/>
    </source>
</evidence>
<dbReference type="PANTHER" id="PTHR11042">
    <property type="entry name" value="EUKARYOTIC TRANSLATION INITIATION FACTOR 2-ALPHA KINASE EIF2-ALPHA KINASE -RELATED"/>
    <property type="match status" value="1"/>
</dbReference>
<gene>
    <name evidence="12" type="ORF">ONB1V03_LOCUS14043</name>
</gene>
<evidence type="ECO:0000256" key="4">
    <source>
        <dbReference type="ARBA" id="ARBA00022840"/>
    </source>
</evidence>